<keyword evidence="2" id="KW-0479">Metal-binding</keyword>
<name>A0ABR4FN14_9EURO</name>
<dbReference type="Pfam" id="PF04082">
    <property type="entry name" value="Fungal_trans"/>
    <property type="match status" value="1"/>
</dbReference>
<evidence type="ECO:0000313" key="7">
    <source>
        <dbReference type="EMBL" id="KAL2784659.1"/>
    </source>
</evidence>
<accession>A0ABR4FN14</accession>
<dbReference type="EMBL" id="JBFTWV010000172">
    <property type="protein sequence ID" value="KAL2784659.1"/>
    <property type="molecule type" value="Genomic_DNA"/>
</dbReference>
<comment type="subcellular location">
    <subcellularLocation>
        <location evidence="1">Nucleus</location>
    </subcellularLocation>
</comment>
<feature type="domain" description="Xylanolytic transcriptional activator regulatory" evidence="6">
    <location>
        <begin position="16"/>
        <end position="122"/>
    </location>
</feature>
<keyword evidence="4" id="KW-0804">Transcription</keyword>
<protein>
    <recommendedName>
        <fullName evidence="6">Xylanolytic transcriptional activator regulatory domain-containing protein</fullName>
    </recommendedName>
</protein>
<keyword evidence="5" id="KW-0539">Nucleus</keyword>
<evidence type="ECO:0000256" key="2">
    <source>
        <dbReference type="ARBA" id="ARBA00022723"/>
    </source>
</evidence>
<evidence type="ECO:0000256" key="5">
    <source>
        <dbReference type="ARBA" id="ARBA00023242"/>
    </source>
</evidence>
<dbReference type="CDD" id="cd12148">
    <property type="entry name" value="fungal_TF_MHR"/>
    <property type="match status" value="1"/>
</dbReference>
<comment type="caution">
    <text evidence="7">The sequence shown here is derived from an EMBL/GenBank/DDBJ whole genome shotgun (WGS) entry which is preliminary data.</text>
</comment>
<organism evidence="7 8">
    <name type="scientific">Aspergillus keveii</name>
    <dbReference type="NCBI Taxonomy" id="714993"/>
    <lineage>
        <taxon>Eukaryota</taxon>
        <taxon>Fungi</taxon>
        <taxon>Dikarya</taxon>
        <taxon>Ascomycota</taxon>
        <taxon>Pezizomycotina</taxon>
        <taxon>Eurotiomycetes</taxon>
        <taxon>Eurotiomycetidae</taxon>
        <taxon>Eurotiales</taxon>
        <taxon>Aspergillaceae</taxon>
        <taxon>Aspergillus</taxon>
        <taxon>Aspergillus subgen. Nidulantes</taxon>
    </lineage>
</organism>
<proteinExistence type="predicted"/>
<dbReference type="PANTHER" id="PTHR47338:SF10">
    <property type="entry name" value="TRANSCRIPTION FACTOR DOMAIN-CONTAINING PROTEIN-RELATED"/>
    <property type="match status" value="1"/>
</dbReference>
<dbReference type="InterPro" id="IPR007219">
    <property type="entry name" value="XnlR_reg_dom"/>
</dbReference>
<evidence type="ECO:0000259" key="6">
    <source>
        <dbReference type="Pfam" id="PF04082"/>
    </source>
</evidence>
<dbReference type="PANTHER" id="PTHR47338">
    <property type="entry name" value="ZN(II)2CYS6 TRANSCRIPTION FACTOR (EUROFUNG)-RELATED"/>
    <property type="match status" value="1"/>
</dbReference>
<gene>
    <name evidence="7" type="ORF">BJX66DRAFT_316424</name>
</gene>
<sequence length="443" mass="51142">MKYIDASITGSRDDAPPLCVLQALILATHALVMRGIRGREWRYIGTCIRLVFELGLHATDLEYSPDPCQTDPEEWCLKEERRRAYWAVWEIDQFANHMRHLSISTHWATNSVHLPSDDKLWSQCIPWRGCRLNPDPRERFQDVLDIQSGSAKAWYIVVTSLELEAYQIAYPKERTLGFSQSGKRSYGDRWRILSETIQLTIDRLPAELAFDELMLDFGTRTYGFTQTSLHSLSLIYLINMMPELARLLVLRPYLYEDYIRKLLKASRAGNRDVVPTEPQEQTSQFYRAADAILKIIERPRGAHYRYVNPYIAHASWLAATVKLLQQYLEDDEFLKCDARMSFSFLKTTHDQFVDYWGVSGVPTQTLDILDTRLNRFAAAMITSGHCCLLSVHDYRFTAPGVLPTASSQLDSLECSDELGISSRLRWPLAMQRVNELEAILHEY</sequence>
<dbReference type="InterPro" id="IPR050815">
    <property type="entry name" value="TF_fung"/>
</dbReference>
<evidence type="ECO:0000256" key="4">
    <source>
        <dbReference type="ARBA" id="ARBA00023163"/>
    </source>
</evidence>
<evidence type="ECO:0000256" key="1">
    <source>
        <dbReference type="ARBA" id="ARBA00004123"/>
    </source>
</evidence>
<evidence type="ECO:0000313" key="8">
    <source>
        <dbReference type="Proteomes" id="UP001610563"/>
    </source>
</evidence>
<dbReference type="Proteomes" id="UP001610563">
    <property type="component" value="Unassembled WGS sequence"/>
</dbReference>
<reference evidence="7 8" key="1">
    <citation type="submission" date="2024-07" db="EMBL/GenBank/DDBJ databases">
        <title>Section-level genome sequencing and comparative genomics of Aspergillus sections Usti and Cavernicolus.</title>
        <authorList>
            <consortium name="Lawrence Berkeley National Laboratory"/>
            <person name="Nybo J.L."/>
            <person name="Vesth T.C."/>
            <person name="Theobald S."/>
            <person name="Frisvad J.C."/>
            <person name="Larsen T.O."/>
            <person name="Kjaerboelling I."/>
            <person name="Rothschild-Mancinelli K."/>
            <person name="Lyhne E.K."/>
            <person name="Kogle M.E."/>
            <person name="Barry K."/>
            <person name="Clum A."/>
            <person name="Na H."/>
            <person name="Ledsgaard L."/>
            <person name="Lin J."/>
            <person name="Lipzen A."/>
            <person name="Kuo A."/>
            <person name="Riley R."/>
            <person name="Mondo S."/>
            <person name="Labutti K."/>
            <person name="Haridas S."/>
            <person name="Pangalinan J."/>
            <person name="Salamov A.A."/>
            <person name="Simmons B.A."/>
            <person name="Magnuson J.K."/>
            <person name="Chen J."/>
            <person name="Drula E."/>
            <person name="Henrissat B."/>
            <person name="Wiebenga A."/>
            <person name="Lubbers R.J."/>
            <person name="Gomes A.C."/>
            <person name="Makela M.R."/>
            <person name="Stajich J."/>
            <person name="Grigoriev I.V."/>
            <person name="Mortensen U.H."/>
            <person name="De Vries R.P."/>
            <person name="Baker S.E."/>
            <person name="Andersen M.R."/>
        </authorList>
    </citation>
    <scope>NUCLEOTIDE SEQUENCE [LARGE SCALE GENOMIC DNA]</scope>
    <source>
        <strain evidence="7 8">CBS 209.92</strain>
    </source>
</reference>
<keyword evidence="3" id="KW-0805">Transcription regulation</keyword>
<keyword evidence="8" id="KW-1185">Reference proteome</keyword>
<evidence type="ECO:0000256" key="3">
    <source>
        <dbReference type="ARBA" id="ARBA00023015"/>
    </source>
</evidence>